<dbReference type="Proteomes" id="UP000002457">
    <property type="component" value="Chromosome"/>
</dbReference>
<keyword evidence="2" id="KW-1185">Reference proteome</keyword>
<proteinExistence type="predicted"/>
<evidence type="ECO:0000313" key="1">
    <source>
        <dbReference type="EMBL" id="ACL16752.1"/>
    </source>
</evidence>
<protein>
    <submittedName>
        <fullName evidence="1">Uncharacterized protein</fullName>
    </submittedName>
</protein>
<dbReference type="KEGG" id="mpl:Mpal_1425"/>
<accession>B8GI12</accession>
<dbReference type="EMBL" id="CP001338">
    <property type="protein sequence ID" value="ACL16752.1"/>
    <property type="molecule type" value="Genomic_DNA"/>
</dbReference>
<gene>
    <name evidence="1" type="ordered locus">Mpal_1425</name>
</gene>
<sequence length="33" mass="3973">MQRLFYEKSYTIKGKWLRFAFWGCGSLMNALEP</sequence>
<organism evidence="1 2">
    <name type="scientific">Methanosphaerula palustris (strain ATCC BAA-1556 / DSM 19958 / E1-9c)</name>
    <dbReference type="NCBI Taxonomy" id="521011"/>
    <lineage>
        <taxon>Archaea</taxon>
        <taxon>Methanobacteriati</taxon>
        <taxon>Methanobacteriota</taxon>
        <taxon>Stenosarchaea group</taxon>
        <taxon>Methanomicrobia</taxon>
        <taxon>Methanomicrobiales</taxon>
        <taxon>Methanoregulaceae</taxon>
        <taxon>Methanosphaerula</taxon>
    </lineage>
</organism>
<evidence type="ECO:0000313" key="2">
    <source>
        <dbReference type="Proteomes" id="UP000002457"/>
    </source>
</evidence>
<dbReference type="HOGENOM" id="CLU_3379942_0_0_2"/>
<name>B8GI12_METPE</name>
<dbReference type="AlphaFoldDB" id="B8GI12"/>
<reference evidence="1 2" key="1">
    <citation type="journal article" date="2015" name="Genome Announc.">
        <title>Complete Genome Sequence of Methanosphaerula palustris E1-9CT, a Hydrogenotrophic Methanogen Isolated from a Minerotrophic Fen Peatland.</title>
        <authorList>
            <person name="Cadillo-Quiroz H."/>
            <person name="Browne P."/>
            <person name="Kyrpides N."/>
            <person name="Woyke T."/>
            <person name="Goodwin L."/>
            <person name="Detter C."/>
            <person name="Yavitt J.B."/>
            <person name="Zinder S.H."/>
        </authorList>
    </citation>
    <scope>NUCLEOTIDE SEQUENCE [LARGE SCALE GENOMIC DNA]</scope>
    <source>
        <strain evidence="2">ATCC BAA-1556 / DSM 19958 / E1-9c</strain>
    </source>
</reference>